<dbReference type="InterPro" id="IPR036412">
    <property type="entry name" value="HAD-like_sf"/>
</dbReference>
<evidence type="ECO:0000256" key="5">
    <source>
        <dbReference type="ARBA" id="ARBA00022723"/>
    </source>
</evidence>
<comment type="catalytic activity">
    <reaction evidence="12 14">
        <text>O-phospho-L-threonyl-[protein] + H2O = L-threonyl-[protein] + phosphate</text>
        <dbReference type="Rhea" id="RHEA:47004"/>
        <dbReference type="Rhea" id="RHEA-COMP:11060"/>
        <dbReference type="Rhea" id="RHEA-COMP:11605"/>
        <dbReference type="ChEBI" id="CHEBI:15377"/>
        <dbReference type="ChEBI" id="CHEBI:30013"/>
        <dbReference type="ChEBI" id="CHEBI:43474"/>
        <dbReference type="ChEBI" id="CHEBI:61977"/>
        <dbReference type="EC" id="3.1.3.16"/>
    </reaction>
</comment>
<dbReference type="SMART" id="SM00577">
    <property type="entry name" value="CPDc"/>
    <property type="match status" value="1"/>
</dbReference>
<keyword evidence="10 14" id="KW-0539">Nucleus</keyword>
<dbReference type="Gramene" id="ERN00656">
    <property type="protein sequence ID" value="ERN00656"/>
    <property type="gene ID" value="AMTR_s00106p00017820"/>
</dbReference>
<evidence type="ECO:0000313" key="19">
    <source>
        <dbReference type="Proteomes" id="UP000017836"/>
    </source>
</evidence>
<dbReference type="Gene3D" id="3.40.50.1000">
    <property type="entry name" value="HAD superfamily/HAD-like"/>
    <property type="match status" value="1"/>
</dbReference>
<dbReference type="GO" id="GO:0009651">
    <property type="term" value="P:response to salt stress"/>
    <property type="evidence" value="ECO:0007669"/>
    <property type="project" value="UniProtKB-ARBA"/>
</dbReference>
<dbReference type="GO" id="GO:0046872">
    <property type="term" value="F:metal ion binding"/>
    <property type="evidence" value="ECO:0007669"/>
    <property type="project" value="UniProtKB-KW"/>
</dbReference>
<dbReference type="STRING" id="13333.W1NZC5"/>
<dbReference type="KEGG" id="atr:18428725"/>
<dbReference type="EMBL" id="KI394815">
    <property type="protein sequence ID" value="ERN00656.1"/>
    <property type="molecule type" value="Genomic_DNA"/>
</dbReference>
<evidence type="ECO:0000259" key="17">
    <source>
        <dbReference type="PROSITE" id="PS50969"/>
    </source>
</evidence>
<dbReference type="PANTHER" id="PTHR23081:SF36">
    <property type="entry name" value="RNA POLYMERASE II SUBUNIT A C-TERMINAL DOMAIN PHOSPHATASE"/>
    <property type="match status" value="1"/>
</dbReference>
<evidence type="ECO:0000256" key="2">
    <source>
        <dbReference type="ARBA" id="ARBA00001946"/>
    </source>
</evidence>
<organism evidence="18 19">
    <name type="scientific">Amborella trichopoda</name>
    <dbReference type="NCBI Taxonomy" id="13333"/>
    <lineage>
        <taxon>Eukaryota</taxon>
        <taxon>Viridiplantae</taxon>
        <taxon>Streptophyta</taxon>
        <taxon>Embryophyta</taxon>
        <taxon>Tracheophyta</taxon>
        <taxon>Spermatophyta</taxon>
        <taxon>Magnoliopsida</taxon>
        <taxon>Amborellales</taxon>
        <taxon>Amborellaceae</taxon>
        <taxon>Amborella</taxon>
    </lineage>
</organism>
<dbReference type="SUPFAM" id="SSF56784">
    <property type="entry name" value="HAD-like"/>
    <property type="match status" value="1"/>
</dbReference>
<dbReference type="InterPro" id="IPR039189">
    <property type="entry name" value="Fcp1"/>
</dbReference>
<evidence type="ECO:0000256" key="6">
    <source>
        <dbReference type="ARBA" id="ARBA00022801"/>
    </source>
</evidence>
<dbReference type="Proteomes" id="UP000017836">
    <property type="component" value="Unassembled WGS sequence"/>
</dbReference>
<evidence type="ECO:0000256" key="10">
    <source>
        <dbReference type="ARBA" id="ARBA00023242"/>
    </source>
</evidence>
<dbReference type="InterPro" id="IPR001357">
    <property type="entry name" value="BRCT_dom"/>
</dbReference>
<keyword evidence="7" id="KW-0694">RNA-binding</keyword>
<keyword evidence="19" id="KW-1185">Reference proteome</keyword>
<dbReference type="SUPFAM" id="SSF52113">
    <property type="entry name" value="BRCT domain"/>
    <property type="match status" value="1"/>
</dbReference>
<dbReference type="Pfam" id="PF00533">
    <property type="entry name" value="BRCT"/>
    <property type="match status" value="1"/>
</dbReference>
<comment type="cofactor">
    <cofactor evidence="2">
        <name>Mg(2+)</name>
        <dbReference type="ChEBI" id="CHEBI:18420"/>
    </cofactor>
</comment>
<dbReference type="InterPro" id="IPR004274">
    <property type="entry name" value="FCP1_dom"/>
</dbReference>
<dbReference type="InterPro" id="IPR023214">
    <property type="entry name" value="HAD_sf"/>
</dbReference>
<evidence type="ECO:0000256" key="13">
    <source>
        <dbReference type="ARBA" id="ARBA00063107"/>
    </source>
</evidence>
<feature type="compositionally biased region" description="Polar residues" evidence="15">
    <location>
        <begin position="83"/>
        <end position="92"/>
    </location>
</feature>
<dbReference type="Pfam" id="PF03031">
    <property type="entry name" value="NIF"/>
    <property type="match status" value="1"/>
</dbReference>
<evidence type="ECO:0000256" key="1">
    <source>
        <dbReference type="ARBA" id="ARBA00001936"/>
    </source>
</evidence>
<dbReference type="HOGENOM" id="CLU_023960_1_0_1"/>
<feature type="domain" description="FCP1 homology" evidence="17">
    <location>
        <begin position="163"/>
        <end position="340"/>
    </location>
</feature>
<dbReference type="InterPro" id="IPR036420">
    <property type="entry name" value="BRCT_dom_sf"/>
</dbReference>
<feature type="region of interest" description="Disordered" evidence="15">
    <location>
        <begin position="77"/>
        <end position="101"/>
    </location>
</feature>
<dbReference type="AlphaFoldDB" id="W1NZC5"/>
<evidence type="ECO:0000313" key="18">
    <source>
        <dbReference type="EMBL" id="ERN00656.1"/>
    </source>
</evidence>
<accession>W1NZC5</accession>
<keyword evidence="9" id="KW-0804">Transcription</keyword>
<feature type="domain" description="BRCT" evidence="16">
    <location>
        <begin position="386"/>
        <end position="478"/>
    </location>
</feature>
<feature type="compositionally biased region" description="Acidic residues" evidence="15">
    <location>
        <begin position="35"/>
        <end position="45"/>
    </location>
</feature>
<comment type="function">
    <text evidence="14">This promotes the activity of RNA polymerase II.</text>
</comment>
<dbReference type="GO" id="GO:0008420">
    <property type="term" value="F:RNA polymerase II CTD heptapeptide repeat phosphatase activity"/>
    <property type="evidence" value="ECO:0000318"/>
    <property type="project" value="GO_Central"/>
</dbReference>
<evidence type="ECO:0000256" key="3">
    <source>
        <dbReference type="ARBA" id="ARBA00004123"/>
    </source>
</evidence>
<dbReference type="CDD" id="cd17729">
    <property type="entry name" value="BRCT_CTDP1"/>
    <property type="match status" value="1"/>
</dbReference>
<feature type="region of interest" description="Disordered" evidence="15">
    <location>
        <begin position="23"/>
        <end position="57"/>
    </location>
</feature>
<proteinExistence type="predicted"/>
<evidence type="ECO:0000256" key="15">
    <source>
        <dbReference type="SAM" id="MobiDB-lite"/>
    </source>
</evidence>
<dbReference type="EC" id="3.1.3.16" evidence="14"/>
<dbReference type="OMA" id="RVEDQHR"/>
<sequence length="486" mass="55531">MSLAAESPVHSSSSDDFASLLETDLLSNSSGESPERDEDILDEITSESVSERSAVWDSTDYEEIELERIKRPKICEDEEIKESQSSNANQGELDNFKESTSEKVCPPHPGFYKDMCIRCGEQKDDETVARKETAVAFNYIHKDLKLGAEEVARLRATDLKNLYRRRKLYLVLDLDHTLLNSTRLVDVSPEEEAYLNATYLNKETSSSNGDTSGTLFKLEPLHMLTKLRPFVRTFLKEANTMFEMYVYTMGERAYALEMAKLLDPSGVYFGSRVISQGDSTVRHQKGLDVVLGSECAVVILDDTEHVWHKHKENLVLMERYHFFSSSCRQFNVHYKSLSELKRDESESDGMLASILNVLKHIHQMFYYQEVETDFNGSDVRKVLKTIQSEVLKGCRLVFSRIFPTNYPVENQTLWRIAEQLGASCSKELDEAVTHVVSLDLGTEKARWAIQRKKHLVNPGWLEATNYFWKRQPEDQFPIPSKNGGGS</sequence>
<dbReference type="eggNOG" id="KOG0323">
    <property type="taxonomic scope" value="Eukaryota"/>
</dbReference>
<dbReference type="FunFam" id="3.40.50.10190:FF:000014">
    <property type="entry name" value="RNA polymerase II C-terminal domain phosphatase-like 3"/>
    <property type="match status" value="1"/>
</dbReference>
<dbReference type="PROSITE" id="PS50172">
    <property type="entry name" value="BRCT"/>
    <property type="match status" value="1"/>
</dbReference>
<keyword evidence="5" id="KW-0479">Metal-binding</keyword>
<protein>
    <recommendedName>
        <fullName evidence="14">RNA polymerase II C-terminal domain phosphatase-like</fullName>
        <ecNumber evidence="14">3.1.3.16</ecNumber>
    </recommendedName>
</protein>
<dbReference type="FunFam" id="3.40.50.1000:FF:000125">
    <property type="entry name" value="RNA polymerase II C-terminal domain phosphatase-like 4"/>
    <property type="match status" value="1"/>
</dbReference>
<dbReference type="GO" id="GO:0005634">
    <property type="term" value="C:nucleus"/>
    <property type="evidence" value="ECO:0007669"/>
    <property type="project" value="UniProtKB-SubCell"/>
</dbReference>
<evidence type="ECO:0000256" key="8">
    <source>
        <dbReference type="ARBA" id="ARBA00023015"/>
    </source>
</evidence>
<evidence type="ECO:0000256" key="14">
    <source>
        <dbReference type="RuleBase" id="RU366066"/>
    </source>
</evidence>
<dbReference type="SMART" id="SM00292">
    <property type="entry name" value="BRCT"/>
    <property type="match status" value="1"/>
</dbReference>
<comment type="catalytic activity">
    <reaction evidence="11 14">
        <text>O-phospho-L-seryl-[protein] + H2O = L-seryl-[protein] + phosphate</text>
        <dbReference type="Rhea" id="RHEA:20629"/>
        <dbReference type="Rhea" id="RHEA-COMP:9863"/>
        <dbReference type="Rhea" id="RHEA-COMP:11604"/>
        <dbReference type="ChEBI" id="CHEBI:15377"/>
        <dbReference type="ChEBI" id="CHEBI:29999"/>
        <dbReference type="ChEBI" id="CHEBI:43474"/>
        <dbReference type="ChEBI" id="CHEBI:83421"/>
        <dbReference type="EC" id="3.1.3.16"/>
    </reaction>
</comment>
<comment type="cofactor">
    <cofactor evidence="1">
        <name>Mn(2+)</name>
        <dbReference type="ChEBI" id="CHEBI:29035"/>
    </cofactor>
</comment>
<comment type="subcellular location">
    <subcellularLocation>
        <location evidence="3 14">Nucleus</location>
    </subcellularLocation>
</comment>
<dbReference type="CDD" id="cd07521">
    <property type="entry name" value="HAD_FCP1-like"/>
    <property type="match status" value="1"/>
</dbReference>
<evidence type="ECO:0000256" key="12">
    <source>
        <dbReference type="ARBA" id="ARBA00048336"/>
    </source>
</evidence>
<dbReference type="InterPro" id="IPR011947">
    <property type="entry name" value="FCP1_euk"/>
</dbReference>
<keyword evidence="4" id="KW-0678">Repressor</keyword>
<dbReference type="Gene3D" id="3.40.50.10190">
    <property type="entry name" value="BRCT domain"/>
    <property type="match status" value="1"/>
</dbReference>
<dbReference type="OrthoDB" id="10249888at2759"/>
<evidence type="ECO:0000256" key="11">
    <source>
        <dbReference type="ARBA" id="ARBA00047761"/>
    </source>
</evidence>
<dbReference type="NCBIfam" id="TIGR02250">
    <property type="entry name" value="FCP1_euk"/>
    <property type="match status" value="1"/>
</dbReference>
<keyword evidence="6 14" id="KW-0378">Hydrolase</keyword>
<evidence type="ECO:0000256" key="7">
    <source>
        <dbReference type="ARBA" id="ARBA00022884"/>
    </source>
</evidence>
<name>W1NZC5_AMBTC</name>
<keyword evidence="8" id="KW-0805">Transcription regulation</keyword>
<evidence type="ECO:0000256" key="9">
    <source>
        <dbReference type="ARBA" id="ARBA00023163"/>
    </source>
</evidence>
<comment type="subunit">
    <text evidence="13">Interacts with RAP74.</text>
</comment>
<dbReference type="PROSITE" id="PS50969">
    <property type="entry name" value="FCP1"/>
    <property type="match status" value="1"/>
</dbReference>
<reference evidence="19" key="1">
    <citation type="journal article" date="2013" name="Science">
        <title>The Amborella genome and the evolution of flowering plants.</title>
        <authorList>
            <consortium name="Amborella Genome Project"/>
        </authorList>
    </citation>
    <scope>NUCLEOTIDE SEQUENCE [LARGE SCALE GENOMIC DNA]</scope>
</reference>
<dbReference type="PANTHER" id="PTHR23081">
    <property type="entry name" value="RNA POLYMERASE II CTD PHOSPHATASE"/>
    <property type="match status" value="1"/>
</dbReference>
<evidence type="ECO:0000259" key="16">
    <source>
        <dbReference type="PROSITE" id="PS50172"/>
    </source>
</evidence>
<gene>
    <name evidence="18" type="ORF">AMTR_s00106p00017820</name>
</gene>
<evidence type="ECO:0000256" key="4">
    <source>
        <dbReference type="ARBA" id="ARBA00022491"/>
    </source>
</evidence>
<dbReference type="GO" id="GO:0003723">
    <property type="term" value="F:RNA binding"/>
    <property type="evidence" value="ECO:0007669"/>
    <property type="project" value="UniProtKB-KW"/>
</dbReference>